<evidence type="ECO:0000313" key="11">
    <source>
        <dbReference type="Proteomes" id="UP000515204"/>
    </source>
</evidence>
<feature type="transmembrane region" description="Helical" evidence="10">
    <location>
        <begin position="12"/>
        <end position="34"/>
    </location>
</feature>
<evidence type="ECO:0000256" key="1">
    <source>
        <dbReference type="ARBA" id="ARBA00004477"/>
    </source>
</evidence>
<comment type="similarity">
    <text evidence="2">Belongs to the WRB/GET1 family.</text>
</comment>
<sequence>MIGYVTLCDMDLLLVSTLICVLDHVTPFLVKFIISRQYARKKYDCDLRHQLMDLRWEMTGISMVNEFARYARLQRKYNKLESVLKDNMKQRYNWRTKLQLSLTYISYVMNGMLLLLLIYMYNNALVIDLPKDVLWPIQGLLSWPTQHKNGISLVNWIMIAKSGISSCKKLYK</sequence>
<dbReference type="GO" id="GO:0005789">
    <property type="term" value="C:endoplasmic reticulum membrane"/>
    <property type="evidence" value="ECO:0007669"/>
    <property type="project" value="UniProtKB-SubCell"/>
</dbReference>
<dbReference type="RefSeq" id="XP_014477160.1">
    <property type="nucleotide sequence ID" value="XM_014621674.1"/>
</dbReference>
<organism evidence="11 12">
    <name type="scientific">Dinoponera quadriceps</name>
    <name type="common">South American ant</name>
    <dbReference type="NCBI Taxonomy" id="609295"/>
    <lineage>
        <taxon>Eukaryota</taxon>
        <taxon>Metazoa</taxon>
        <taxon>Ecdysozoa</taxon>
        <taxon>Arthropoda</taxon>
        <taxon>Hexapoda</taxon>
        <taxon>Insecta</taxon>
        <taxon>Pterygota</taxon>
        <taxon>Neoptera</taxon>
        <taxon>Endopterygota</taxon>
        <taxon>Hymenoptera</taxon>
        <taxon>Apocrita</taxon>
        <taxon>Aculeata</taxon>
        <taxon>Formicoidea</taxon>
        <taxon>Formicidae</taxon>
        <taxon>Ponerinae</taxon>
        <taxon>Ponerini</taxon>
        <taxon>Dinoponera</taxon>
    </lineage>
</organism>
<dbReference type="Pfam" id="PF04420">
    <property type="entry name" value="CHD5"/>
    <property type="match status" value="1"/>
</dbReference>
<evidence type="ECO:0000256" key="4">
    <source>
        <dbReference type="ARBA" id="ARBA00022692"/>
    </source>
</evidence>
<keyword evidence="5" id="KW-0256">Endoplasmic reticulum</keyword>
<keyword evidence="6 10" id="KW-1133">Transmembrane helix</keyword>
<accession>A0A6P3XFI4</accession>
<dbReference type="GeneID" id="106745768"/>
<dbReference type="AlphaFoldDB" id="A0A6P3XFI4"/>
<keyword evidence="11" id="KW-1185">Reference proteome</keyword>
<dbReference type="KEGG" id="dqu:106745768"/>
<evidence type="ECO:0000256" key="6">
    <source>
        <dbReference type="ARBA" id="ARBA00022989"/>
    </source>
</evidence>
<dbReference type="GO" id="GO:0071816">
    <property type="term" value="P:tail-anchored membrane protein insertion into ER membrane"/>
    <property type="evidence" value="ECO:0007669"/>
    <property type="project" value="InterPro"/>
</dbReference>
<keyword evidence="4 10" id="KW-0812">Transmembrane</keyword>
<keyword evidence="7 10" id="KW-0472">Membrane</keyword>
<evidence type="ECO:0000256" key="3">
    <source>
        <dbReference type="ARBA" id="ARBA00017951"/>
    </source>
</evidence>
<proteinExistence type="inferred from homology"/>
<protein>
    <recommendedName>
        <fullName evidence="3">Guided entry of tail-anchored proteins factor 1</fullName>
    </recommendedName>
    <alternativeName>
        <fullName evidence="8">Tail-anchored protein insertion receptor WRB</fullName>
    </alternativeName>
    <alternativeName>
        <fullName evidence="9">Tryptophan-rich basic protein</fullName>
    </alternativeName>
</protein>
<dbReference type="Gene3D" id="1.10.287.660">
    <property type="entry name" value="Helix hairpin bin"/>
    <property type="match status" value="1"/>
</dbReference>
<dbReference type="PANTHER" id="PTHR42650">
    <property type="entry name" value="TAIL-ANCHORED PROTEIN INSERTION RECEPTOR WRB"/>
    <property type="match status" value="1"/>
</dbReference>
<evidence type="ECO:0000256" key="10">
    <source>
        <dbReference type="SAM" id="Phobius"/>
    </source>
</evidence>
<dbReference type="OrthoDB" id="69461at2759"/>
<evidence type="ECO:0000256" key="2">
    <source>
        <dbReference type="ARBA" id="ARBA00010799"/>
    </source>
</evidence>
<reference evidence="12" key="1">
    <citation type="submission" date="2025-08" db="UniProtKB">
        <authorList>
            <consortium name="RefSeq"/>
        </authorList>
    </citation>
    <scope>IDENTIFICATION</scope>
</reference>
<evidence type="ECO:0000256" key="7">
    <source>
        <dbReference type="ARBA" id="ARBA00023136"/>
    </source>
</evidence>
<evidence type="ECO:0000256" key="8">
    <source>
        <dbReference type="ARBA" id="ARBA00032437"/>
    </source>
</evidence>
<feature type="transmembrane region" description="Helical" evidence="10">
    <location>
        <begin position="98"/>
        <end position="121"/>
    </location>
</feature>
<evidence type="ECO:0000313" key="12">
    <source>
        <dbReference type="RefSeq" id="XP_014477160.1"/>
    </source>
</evidence>
<comment type="subcellular location">
    <subcellularLocation>
        <location evidence="1">Endoplasmic reticulum membrane</location>
        <topology evidence="1">Multi-pass membrane protein</topology>
    </subcellularLocation>
</comment>
<gene>
    <name evidence="12" type="primary">LOC106745768</name>
</gene>
<dbReference type="Proteomes" id="UP000515204">
    <property type="component" value="Unplaced"/>
</dbReference>
<dbReference type="GO" id="GO:0043495">
    <property type="term" value="F:protein-membrane adaptor activity"/>
    <property type="evidence" value="ECO:0007669"/>
    <property type="project" value="TreeGrafter"/>
</dbReference>
<name>A0A6P3XFI4_DINQU</name>
<dbReference type="InterPro" id="IPR029012">
    <property type="entry name" value="Helix_hairpin_bin_sf"/>
</dbReference>
<evidence type="ECO:0000256" key="5">
    <source>
        <dbReference type="ARBA" id="ARBA00022824"/>
    </source>
</evidence>
<dbReference type="PANTHER" id="PTHR42650:SF1">
    <property type="entry name" value="GUIDED ENTRY OF TAIL-ANCHORED PROTEINS FACTOR 1"/>
    <property type="match status" value="1"/>
</dbReference>
<dbReference type="GO" id="GO:0043529">
    <property type="term" value="C:GET complex"/>
    <property type="evidence" value="ECO:0007669"/>
    <property type="project" value="TreeGrafter"/>
</dbReference>
<evidence type="ECO:0000256" key="9">
    <source>
        <dbReference type="ARBA" id="ARBA00033006"/>
    </source>
</evidence>
<dbReference type="InterPro" id="IPR028945">
    <property type="entry name" value="Get1"/>
</dbReference>